<evidence type="ECO:0000256" key="1">
    <source>
        <dbReference type="SAM" id="MobiDB-lite"/>
    </source>
</evidence>
<sequence length="374" mass="40447">MRIIPLKLPLKTADFLGCLEQQCCENYGRRQLDAVRQILCAWNDLRIEIGRASPRTGSHSLLSLHSSYLGLCYLLERHFPSSSCSSNSLKNTETSSSRPSSSSSCLGFSKSAWSDSLACPAHVSTSRGSGGGGGGARRATTLCNVEKAKKREEEEEERSRRREREGERSASGRGVSFLGEENTSSSSSSSSSSLSGGVETVATVNKSHSIYKNRLLIALRNSTTANANLQALGGKERGGGRKRRTEGEDVSFWSFEMACTVFNIGACLCNLGIYTDRQTIEGCRDAVSYFTRAAAVFTLLRDEVIPCLLGTSSSSSSSSNRLQQRNGEGTIASGEEEEEALSQRKAKGREGGFGLCSELTRSALTAYIHMMYAQ</sequence>
<reference evidence="3 4" key="1">
    <citation type="journal article" date="2017" name="Int. J. Parasitol.">
        <title>The genome of the protozoan parasite Cystoisospora suis and a reverse vaccinology approach to identify vaccine candidates.</title>
        <authorList>
            <person name="Palmieri N."/>
            <person name="Shrestha A."/>
            <person name="Ruttkowski B."/>
            <person name="Beck T."/>
            <person name="Vogl C."/>
            <person name="Tomley F."/>
            <person name="Blake D.P."/>
            <person name="Joachim A."/>
        </authorList>
    </citation>
    <scope>NUCLEOTIDE SEQUENCE [LARGE SCALE GENOMIC DNA]</scope>
    <source>
        <strain evidence="3 4">Wien I</strain>
    </source>
</reference>
<dbReference type="GO" id="GO:0051497">
    <property type="term" value="P:negative regulation of stress fiber assembly"/>
    <property type="evidence" value="ECO:0007669"/>
    <property type="project" value="TreeGrafter"/>
</dbReference>
<accession>A0A2C6L2I4</accession>
<dbReference type="PANTHER" id="PTHR23031:SF15">
    <property type="entry name" value="LD12055P"/>
    <property type="match status" value="1"/>
</dbReference>
<proteinExistence type="predicted"/>
<dbReference type="Proteomes" id="UP000221165">
    <property type="component" value="Unassembled WGS sequence"/>
</dbReference>
<dbReference type="AlphaFoldDB" id="A0A2C6L2I4"/>
<dbReference type="PANTHER" id="PTHR23031">
    <property type="entry name" value="RHOPHILIN"/>
    <property type="match status" value="1"/>
</dbReference>
<feature type="region of interest" description="Disordered" evidence="1">
    <location>
        <begin position="312"/>
        <end position="345"/>
    </location>
</feature>
<feature type="non-terminal residue" evidence="3">
    <location>
        <position position="374"/>
    </location>
</feature>
<feature type="compositionally biased region" description="Low complexity" evidence="1">
    <location>
        <begin position="184"/>
        <end position="195"/>
    </location>
</feature>
<feature type="compositionally biased region" description="Basic and acidic residues" evidence="1">
    <location>
        <begin position="146"/>
        <end position="170"/>
    </location>
</feature>
<keyword evidence="4" id="KW-1185">Reference proteome</keyword>
<dbReference type="InterPro" id="IPR047138">
    <property type="entry name" value="RHPN1_2"/>
</dbReference>
<gene>
    <name evidence="3" type="ORF">CSUI_004187</name>
</gene>
<dbReference type="VEuPathDB" id="ToxoDB:CSUI_004187"/>
<feature type="region of interest" description="Disordered" evidence="1">
    <location>
        <begin position="124"/>
        <end position="196"/>
    </location>
</feature>
<dbReference type="Gene3D" id="1.25.40.280">
    <property type="entry name" value="alix/aip1 like domains"/>
    <property type="match status" value="1"/>
</dbReference>
<evidence type="ECO:0000313" key="3">
    <source>
        <dbReference type="EMBL" id="PHJ21963.1"/>
    </source>
</evidence>
<comment type="caution">
    <text evidence="3">The sequence shown here is derived from an EMBL/GenBank/DDBJ whole genome shotgun (WGS) entry which is preliminary data.</text>
</comment>
<evidence type="ECO:0000313" key="4">
    <source>
        <dbReference type="Proteomes" id="UP000221165"/>
    </source>
</evidence>
<organism evidence="3 4">
    <name type="scientific">Cystoisospora suis</name>
    <dbReference type="NCBI Taxonomy" id="483139"/>
    <lineage>
        <taxon>Eukaryota</taxon>
        <taxon>Sar</taxon>
        <taxon>Alveolata</taxon>
        <taxon>Apicomplexa</taxon>
        <taxon>Conoidasida</taxon>
        <taxon>Coccidia</taxon>
        <taxon>Eucoccidiorida</taxon>
        <taxon>Eimeriorina</taxon>
        <taxon>Sarcocystidae</taxon>
        <taxon>Cystoisospora</taxon>
    </lineage>
</organism>
<evidence type="ECO:0000259" key="2">
    <source>
        <dbReference type="Pfam" id="PF03097"/>
    </source>
</evidence>
<dbReference type="InterPro" id="IPR004328">
    <property type="entry name" value="BRO1_dom"/>
</dbReference>
<dbReference type="EMBL" id="MIGC01001932">
    <property type="protein sequence ID" value="PHJ21963.1"/>
    <property type="molecule type" value="Genomic_DNA"/>
</dbReference>
<feature type="region of interest" description="Disordered" evidence="1">
    <location>
        <begin position="82"/>
        <end position="104"/>
    </location>
</feature>
<dbReference type="GeneID" id="94427591"/>
<dbReference type="Pfam" id="PF03097">
    <property type="entry name" value="BRO1"/>
    <property type="match status" value="1"/>
</dbReference>
<feature type="compositionally biased region" description="Low complexity" evidence="1">
    <location>
        <begin position="95"/>
        <end position="104"/>
    </location>
</feature>
<protein>
    <submittedName>
        <fullName evidence="3">Bro1-like domain protein</fullName>
    </submittedName>
</protein>
<dbReference type="RefSeq" id="XP_067923642.1">
    <property type="nucleotide sequence ID" value="XM_068064380.1"/>
</dbReference>
<feature type="domain" description="BRO1" evidence="2">
    <location>
        <begin position="253"/>
        <end position="305"/>
    </location>
</feature>
<dbReference type="OrthoDB" id="2141925at2759"/>
<dbReference type="InterPro" id="IPR038499">
    <property type="entry name" value="BRO1_sf"/>
</dbReference>
<name>A0A2C6L2I4_9APIC</name>